<dbReference type="Gene3D" id="3.90.280.10">
    <property type="entry name" value="PEBP-like"/>
    <property type="match status" value="1"/>
</dbReference>
<name>A0A6A7N7Q4_9BURK</name>
<dbReference type="InterPro" id="IPR036610">
    <property type="entry name" value="PEBP-like_sf"/>
</dbReference>
<keyword evidence="2" id="KW-1185">Reference proteome</keyword>
<dbReference type="SUPFAM" id="SSF49777">
    <property type="entry name" value="PEBP-like"/>
    <property type="match status" value="1"/>
</dbReference>
<organism evidence="1 2">
    <name type="scientific">Rugamonas aquatica</name>
    <dbReference type="NCBI Taxonomy" id="2743357"/>
    <lineage>
        <taxon>Bacteria</taxon>
        <taxon>Pseudomonadati</taxon>
        <taxon>Pseudomonadota</taxon>
        <taxon>Betaproteobacteria</taxon>
        <taxon>Burkholderiales</taxon>
        <taxon>Oxalobacteraceae</taxon>
        <taxon>Telluria group</taxon>
        <taxon>Rugamonas</taxon>
    </lineage>
</organism>
<dbReference type="CDD" id="cd00865">
    <property type="entry name" value="PEBP_bact_arch"/>
    <property type="match status" value="1"/>
</dbReference>
<dbReference type="Pfam" id="PF01161">
    <property type="entry name" value="PBP"/>
    <property type="match status" value="1"/>
</dbReference>
<dbReference type="EMBL" id="WHUG01000011">
    <property type="protein sequence ID" value="MQA41073.1"/>
    <property type="molecule type" value="Genomic_DNA"/>
</dbReference>
<dbReference type="InterPro" id="IPR008914">
    <property type="entry name" value="PEBP"/>
</dbReference>
<protein>
    <submittedName>
        <fullName evidence="1">YbhB/YbcL family Raf kinase inhibitor-like protein</fullName>
    </submittedName>
</protein>
<reference evidence="1 2" key="1">
    <citation type="submission" date="2019-10" db="EMBL/GenBank/DDBJ databases">
        <title>Two novel species isolated from a subtropical stream in China.</title>
        <authorList>
            <person name="Lu H."/>
        </authorList>
    </citation>
    <scope>NUCLEOTIDE SEQUENCE [LARGE SCALE GENOMIC DNA]</scope>
    <source>
        <strain evidence="1 2">FT29W</strain>
    </source>
</reference>
<comment type="caution">
    <text evidence="1">The sequence shown here is derived from an EMBL/GenBank/DDBJ whole genome shotgun (WGS) entry which is preliminary data.</text>
</comment>
<dbReference type="PANTHER" id="PTHR30289">
    <property type="entry name" value="UNCHARACTERIZED PROTEIN YBCL-RELATED"/>
    <property type="match status" value="1"/>
</dbReference>
<gene>
    <name evidence="1" type="ORF">GEV02_23305</name>
</gene>
<dbReference type="NCBIfam" id="TIGR00481">
    <property type="entry name" value="YbhB/YbcL family Raf kinase inhibitor-like protein"/>
    <property type="match status" value="1"/>
</dbReference>
<dbReference type="InterPro" id="IPR005247">
    <property type="entry name" value="YbhB_YbcL/LppC-like"/>
</dbReference>
<dbReference type="AlphaFoldDB" id="A0A6A7N7Q4"/>
<dbReference type="RefSeq" id="WP_152840362.1">
    <property type="nucleotide sequence ID" value="NZ_WHUG01000011.1"/>
</dbReference>
<evidence type="ECO:0000313" key="1">
    <source>
        <dbReference type="EMBL" id="MQA41073.1"/>
    </source>
</evidence>
<evidence type="ECO:0000313" key="2">
    <source>
        <dbReference type="Proteomes" id="UP000440498"/>
    </source>
</evidence>
<dbReference type="PANTHER" id="PTHR30289:SF1">
    <property type="entry name" value="PEBP (PHOSPHATIDYLETHANOLAMINE-BINDING PROTEIN) FAMILY PROTEIN"/>
    <property type="match status" value="1"/>
</dbReference>
<dbReference type="Proteomes" id="UP000440498">
    <property type="component" value="Unassembled WGS sequence"/>
</dbReference>
<accession>A0A6A7N7Q4</accession>
<proteinExistence type="predicted"/>
<sequence length="223" mass="24103">MKLSSDSFRDGGAIPAQNAFAALDASGRQVGLAANRNPQLAWRDVPAGTESLVLLCIDGDAPQDEADVNRVGRMLPASLPRGDFFHWSLVDIPPGLQAIAEGALADGVTARGKPGPEVLLDGVPLRQGVNDYSVWFSADPAMAGDYYGYDGPCPPFNDERVHHYIFRIYALDIPRLTLKARFGCADVLDAMYGHIIDEAQLIGTYTLNPALAVKPRRSRKKIA</sequence>